<evidence type="ECO:0000256" key="2">
    <source>
        <dbReference type="ARBA" id="ARBA00022730"/>
    </source>
</evidence>
<dbReference type="GO" id="GO:0006412">
    <property type="term" value="P:translation"/>
    <property type="evidence" value="ECO:0007669"/>
    <property type="project" value="InterPro"/>
</dbReference>
<dbReference type="GO" id="GO:0003735">
    <property type="term" value="F:structural constituent of ribosome"/>
    <property type="evidence" value="ECO:0007669"/>
    <property type="project" value="InterPro"/>
</dbReference>
<dbReference type="InterPro" id="IPR000244">
    <property type="entry name" value="Ribosomal_bL9"/>
</dbReference>
<keyword evidence="3" id="KW-0694">RNA-binding</keyword>
<dbReference type="eggNOG" id="ENOG502SD3U">
    <property type="taxonomic scope" value="Eukaryota"/>
</dbReference>
<name>A0A177WPZ4_BATDL</name>
<feature type="domain" description="Large ribosomal subunit protein bL9 C-terminal" evidence="8">
    <location>
        <begin position="172"/>
        <end position="225"/>
    </location>
</feature>
<dbReference type="GO" id="GO:0005840">
    <property type="term" value="C:ribosome"/>
    <property type="evidence" value="ECO:0007669"/>
    <property type="project" value="UniProtKB-KW"/>
</dbReference>
<reference evidence="9 10" key="1">
    <citation type="submission" date="2006-10" db="EMBL/GenBank/DDBJ databases">
        <title>The Genome Sequence of Batrachochytrium dendrobatidis JEL423.</title>
        <authorList>
            <consortium name="The Broad Institute Genome Sequencing Platform"/>
            <person name="Birren B."/>
            <person name="Lander E."/>
            <person name="Galagan J."/>
            <person name="Cuomo C."/>
            <person name="Devon K."/>
            <person name="Jaffe D."/>
            <person name="Butler J."/>
            <person name="Alvarez P."/>
            <person name="Gnerre S."/>
            <person name="Grabherr M."/>
            <person name="Kleber M."/>
            <person name="Mauceli E."/>
            <person name="Brockman W."/>
            <person name="Young S."/>
            <person name="LaButti K."/>
            <person name="Sykes S."/>
            <person name="DeCaprio D."/>
            <person name="Crawford M."/>
            <person name="Koehrsen M."/>
            <person name="Engels R."/>
            <person name="Montgomery P."/>
            <person name="Pearson M."/>
            <person name="Howarth C."/>
            <person name="Larson L."/>
            <person name="White J."/>
            <person name="O'Leary S."/>
            <person name="Kodira C."/>
            <person name="Zeng Q."/>
            <person name="Yandava C."/>
            <person name="Alvarado L."/>
            <person name="Longcore J."/>
            <person name="James T."/>
        </authorList>
    </citation>
    <scope>NUCLEOTIDE SEQUENCE [LARGE SCALE GENOMIC DNA]</scope>
    <source>
        <strain evidence="9 10">JEL423</strain>
    </source>
</reference>
<gene>
    <name evidence="9" type="ORF">BDEG_25678</name>
</gene>
<keyword evidence="4 9" id="KW-0689">Ribosomal protein</keyword>
<dbReference type="Gene3D" id="3.10.430.100">
    <property type="entry name" value="Ribosomal protein L9, C-terminal domain"/>
    <property type="match status" value="1"/>
</dbReference>
<evidence type="ECO:0000259" key="7">
    <source>
        <dbReference type="Pfam" id="PF01281"/>
    </source>
</evidence>
<dbReference type="EMBL" id="DS022307">
    <property type="protein sequence ID" value="OAJ42188.1"/>
    <property type="molecule type" value="Genomic_DNA"/>
</dbReference>
<protein>
    <recommendedName>
        <fullName evidence="6">50S ribosomal protein L9, chloroplastic</fullName>
    </recommendedName>
</protein>
<dbReference type="PANTHER" id="PTHR21368">
    <property type="entry name" value="50S RIBOSOMAL PROTEIN L9"/>
    <property type="match status" value="1"/>
</dbReference>
<dbReference type="AlphaFoldDB" id="A0A177WPZ4"/>
<dbReference type="SUPFAM" id="SSF55658">
    <property type="entry name" value="L9 N-domain-like"/>
    <property type="match status" value="1"/>
</dbReference>
<dbReference type="InterPro" id="IPR020069">
    <property type="entry name" value="Ribosomal_bL9_C"/>
</dbReference>
<proteinExistence type="inferred from homology"/>
<comment type="similarity">
    <text evidence="1">Belongs to the bacterial ribosomal protein bL9 family.</text>
</comment>
<dbReference type="GO" id="GO:1990904">
    <property type="term" value="C:ribonucleoprotein complex"/>
    <property type="evidence" value="ECO:0007669"/>
    <property type="project" value="UniProtKB-KW"/>
</dbReference>
<keyword evidence="2" id="KW-0699">rRNA-binding</keyword>
<feature type="domain" description="Ribosomal protein L9" evidence="7">
    <location>
        <begin position="40"/>
        <end position="76"/>
    </location>
</feature>
<dbReference type="InterPro" id="IPR009027">
    <property type="entry name" value="Ribosomal_bL9/RNase_H1_N"/>
</dbReference>
<evidence type="ECO:0000256" key="1">
    <source>
        <dbReference type="ARBA" id="ARBA00010605"/>
    </source>
</evidence>
<evidence type="ECO:0000313" key="10">
    <source>
        <dbReference type="Proteomes" id="UP000077115"/>
    </source>
</evidence>
<evidence type="ECO:0000256" key="4">
    <source>
        <dbReference type="ARBA" id="ARBA00022980"/>
    </source>
</evidence>
<dbReference type="SUPFAM" id="SSF55653">
    <property type="entry name" value="Ribosomal protein L9 C-domain"/>
    <property type="match status" value="1"/>
</dbReference>
<dbReference type="Gene3D" id="3.40.5.10">
    <property type="entry name" value="Ribosomal protein L9, N-terminal domain"/>
    <property type="match status" value="1"/>
</dbReference>
<keyword evidence="5" id="KW-0687">Ribonucleoprotein</keyword>
<reference evidence="9 10" key="2">
    <citation type="submission" date="2016-05" db="EMBL/GenBank/DDBJ databases">
        <title>Lineage-specific infection strategies underlie the spectrum of fungal disease in amphibians.</title>
        <authorList>
            <person name="Cuomo C.A."/>
            <person name="Farrer R.A."/>
            <person name="James T."/>
            <person name="Longcore J."/>
            <person name="Birren B."/>
        </authorList>
    </citation>
    <scope>NUCLEOTIDE SEQUENCE [LARGE SCALE GENOMIC DNA]</scope>
    <source>
        <strain evidence="9 10">JEL423</strain>
    </source>
</reference>
<dbReference type="Proteomes" id="UP000077115">
    <property type="component" value="Unassembled WGS sequence"/>
</dbReference>
<evidence type="ECO:0000256" key="5">
    <source>
        <dbReference type="ARBA" id="ARBA00023274"/>
    </source>
</evidence>
<dbReference type="GO" id="GO:0019843">
    <property type="term" value="F:rRNA binding"/>
    <property type="evidence" value="ECO:0007669"/>
    <property type="project" value="UniProtKB-KW"/>
</dbReference>
<evidence type="ECO:0000256" key="6">
    <source>
        <dbReference type="ARBA" id="ARBA00035427"/>
    </source>
</evidence>
<dbReference type="InterPro" id="IPR036935">
    <property type="entry name" value="Ribosomal_bL9_N_sf"/>
</dbReference>
<organism evidence="9 10">
    <name type="scientific">Batrachochytrium dendrobatidis (strain JEL423)</name>
    <dbReference type="NCBI Taxonomy" id="403673"/>
    <lineage>
        <taxon>Eukaryota</taxon>
        <taxon>Fungi</taxon>
        <taxon>Fungi incertae sedis</taxon>
        <taxon>Chytridiomycota</taxon>
        <taxon>Chytridiomycota incertae sedis</taxon>
        <taxon>Chytridiomycetes</taxon>
        <taxon>Rhizophydiales</taxon>
        <taxon>Rhizophydiales incertae sedis</taxon>
        <taxon>Batrachochytrium</taxon>
    </lineage>
</organism>
<accession>A0A177WPZ4</accession>
<dbReference type="InterPro" id="IPR020070">
    <property type="entry name" value="Ribosomal_bL9_N"/>
</dbReference>
<evidence type="ECO:0000256" key="3">
    <source>
        <dbReference type="ARBA" id="ARBA00022884"/>
    </source>
</evidence>
<dbReference type="InterPro" id="IPR036791">
    <property type="entry name" value="Ribosomal_bL9_C_sf"/>
</dbReference>
<sequence>MSLSPMVRQSITAICTTRPLLALSHQSQIRCKFSKPDLHVYLLEDVKGLGKRGEIVQAAPKTVRNYLVPFKLAYYLPRFNDQPVLPENWIPNTNEQELDIEVISPAFSTVIYNESAPQTVLSPVADITMGPVRSAAQKELVEKEYEQHDSENRIALLSLDRLVFHRVRISPDSDKIFGSVSPYDISLLLDQSHSIRVNRDLIIIKSQKIKHIGEHDVEIQFGSGLQPVQIKAVIEELK</sequence>
<dbReference type="Pfam" id="PF01281">
    <property type="entry name" value="Ribosomal_L9_N"/>
    <property type="match status" value="1"/>
</dbReference>
<dbReference type="VEuPathDB" id="FungiDB:BDEG_25678"/>
<dbReference type="Pfam" id="PF03948">
    <property type="entry name" value="Ribosomal_L9_C"/>
    <property type="match status" value="1"/>
</dbReference>
<evidence type="ECO:0000313" key="9">
    <source>
        <dbReference type="EMBL" id="OAJ42188.1"/>
    </source>
</evidence>
<dbReference type="OrthoDB" id="5555409at2759"/>
<evidence type="ECO:0000259" key="8">
    <source>
        <dbReference type="Pfam" id="PF03948"/>
    </source>
</evidence>